<dbReference type="Pfam" id="PF24928">
    <property type="entry name" value="DUF7748"/>
    <property type="match status" value="1"/>
</dbReference>
<organism evidence="2 3">
    <name type="scientific">Ceratodon purpureus</name>
    <name type="common">Fire moss</name>
    <name type="synonym">Dicranum purpureum</name>
    <dbReference type="NCBI Taxonomy" id="3225"/>
    <lineage>
        <taxon>Eukaryota</taxon>
        <taxon>Viridiplantae</taxon>
        <taxon>Streptophyta</taxon>
        <taxon>Embryophyta</taxon>
        <taxon>Bryophyta</taxon>
        <taxon>Bryophytina</taxon>
        <taxon>Bryopsida</taxon>
        <taxon>Dicranidae</taxon>
        <taxon>Pseudoditrichales</taxon>
        <taxon>Ditrichaceae</taxon>
        <taxon>Ceratodon</taxon>
    </lineage>
</organism>
<dbReference type="AlphaFoldDB" id="A0A8T0GAU1"/>
<dbReference type="EMBL" id="CM026433">
    <property type="protein sequence ID" value="KAG0555587.1"/>
    <property type="molecule type" value="Genomic_DNA"/>
</dbReference>
<reference evidence="2" key="1">
    <citation type="submission" date="2020-06" db="EMBL/GenBank/DDBJ databases">
        <title>WGS assembly of Ceratodon purpureus strain R40.</title>
        <authorList>
            <person name="Carey S.B."/>
            <person name="Jenkins J."/>
            <person name="Shu S."/>
            <person name="Lovell J.T."/>
            <person name="Sreedasyam A."/>
            <person name="Maumus F."/>
            <person name="Tiley G.P."/>
            <person name="Fernandez-Pozo N."/>
            <person name="Barry K."/>
            <person name="Chen C."/>
            <person name="Wang M."/>
            <person name="Lipzen A."/>
            <person name="Daum C."/>
            <person name="Saski C.A."/>
            <person name="Payton A.C."/>
            <person name="Mcbreen J.C."/>
            <person name="Conrad R.E."/>
            <person name="Kollar L.M."/>
            <person name="Olsson S."/>
            <person name="Huttunen S."/>
            <person name="Landis J.B."/>
            <person name="Wickett N.J."/>
            <person name="Johnson M.G."/>
            <person name="Rensing S.A."/>
            <person name="Grimwood J."/>
            <person name="Schmutz J."/>
            <person name="Mcdaniel S.F."/>
        </authorList>
    </citation>
    <scope>NUCLEOTIDE SEQUENCE</scope>
    <source>
        <strain evidence="2">R40</strain>
    </source>
</reference>
<feature type="domain" description="DUF7748" evidence="1">
    <location>
        <begin position="5"/>
        <end position="79"/>
    </location>
</feature>
<accession>A0A8T0GAU1</accession>
<gene>
    <name evidence="2" type="ORF">KC19_12G180200</name>
</gene>
<dbReference type="InterPro" id="IPR056650">
    <property type="entry name" value="DUF7748"/>
</dbReference>
<proteinExistence type="predicted"/>
<dbReference type="Proteomes" id="UP000822688">
    <property type="component" value="Chromosome 12"/>
</dbReference>
<sequence length="114" mass="12476">MTQLETKVINESSSEVTLQLNNAGAYLDIEKLKKGQYYLIKTEPNATYREYWVGVVKDSPITFTSDDCIGSKEIKINEGNVVKMIPRGDEHTSSASSQSLGAKILGLLGFKSGS</sequence>
<protein>
    <recommendedName>
        <fullName evidence="1">DUF7748 domain-containing protein</fullName>
    </recommendedName>
</protein>
<evidence type="ECO:0000259" key="1">
    <source>
        <dbReference type="Pfam" id="PF24928"/>
    </source>
</evidence>
<name>A0A8T0GAU1_CERPU</name>
<comment type="caution">
    <text evidence="2">The sequence shown here is derived from an EMBL/GenBank/DDBJ whole genome shotgun (WGS) entry which is preliminary data.</text>
</comment>
<evidence type="ECO:0000313" key="3">
    <source>
        <dbReference type="Proteomes" id="UP000822688"/>
    </source>
</evidence>
<evidence type="ECO:0000313" key="2">
    <source>
        <dbReference type="EMBL" id="KAG0555587.1"/>
    </source>
</evidence>
<keyword evidence="3" id="KW-1185">Reference proteome</keyword>